<proteinExistence type="predicted"/>
<dbReference type="AlphaFoldDB" id="A0A8H8D834"/>
<comment type="caution">
    <text evidence="1">The sequence shown here is derived from an EMBL/GenBank/DDBJ whole genome shotgun (WGS) entry which is preliminary data.</text>
</comment>
<evidence type="ECO:0000313" key="1">
    <source>
        <dbReference type="EMBL" id="KAG5305071.1"/>
    </source>
</evidence>
<dbReference type="VEuPathDB" id="FungiDB:I7I52_03612"/>
<organism evidence="1 2">
    <name type="scientific">Ajellomyces capsulatus</name>
    <name type="common">Darling's disease fungus</name>
    <name type="synonym">Histoplasma capsulatum</name>
    <dbReference type="NCBI Taxonomy" id="5037"/>
    <lineage>
        <taxon>Eukaryota</taxon>
        <taxon>Fungi</taxon>
        <taxon>Dikarya</taxon>
        <taxon>Ascomycota</taxon>
        <taxon>Pezizomycotina</taxon>
        <taxon>Eurotiomycetes</taxon>
        <taxon>Eurotiomycetidae</taxon>
        <taxon>Onygenales</taxon>
        <taxon>Ajellomycetaceae</taxon>
        <taxon>Histoplasma</taxon>
    </lineage>
</organism>
<accession>A0A8H8D834</accession>
<evidence type="ECO:0000313" key="2">
    <source>
        <dbReference type="Proteomes" id="UP000670092"/>
    </source>
</evidence>
<protein>
    <submittedName>
        <fullName evidence="1">Uncharacterized protein</fullName>
    </submittedName>
</protein>
<reference evidence="1 2" key="1">
    <citation type="submission" date="2021-01" db="EMBL/GenBank/DDBJ databases">
        <title>Chromosome-level genome assembly of a human fungal pathogen reveals clustering of transcriptionally co-regulated genes.</title>
        <authorList>
            <person name="Voorhies M."/>
            <person name="Cohen S."/>
            <person name="Shea T.P."/>
            <person name="Petrus S."/>
            <person name="Munoz J.F."/>
            <person name="Poplawski S."/>
            <person name="Goldman W.E."/>
            <person name="Michael T."/>
            <person name="Cuomo C.A."/>
            <person name="Sil A."/>
            <person name="Beyhan S."/>
        </authorList>
    </citation>
    <scope>NUCLEOTIDE SEQUENCE [LARGE SCALE GENOMIC DNA]</scope>
    <source>
        <strain evidence="1 2">G184AR</strain>
    </source>
</reference>
<name>A0A8H8D834_AJECA</name>
<dbReference type="EMBL" id="JAEVHI010000001">
    <property type="protein sequence ID" value="KAG5305071.1"/>
    <property type="molecule type" value="Genomic_DNA"/>
</dbReference>
<dbReference type="Proteomes" id="UP000670092">
    <property type="component" value="Unassembled WGS sequence"/>
</dbReference>
<sequence>MPNPVSFPEVAHAKPDNNGSCYPEFKLAEGRRCLFFFFFRLVPLSTPTKLNGNFHLYSICRAIIRIRLGIYSREPSPTTMWVSYHCNLQGGESCFPQAQGSRAIISLCRRVTSSFPCSITVPLESSPTPGDREMLSWRARMNSEGIVCFIILRGGWVKPSLILTNGFSEGSIQMMP</sequence>
<gene>
    <name evidence="1" type="ORF">I7I52_03612</name>
</gene>